<accession>A0A2P2PUZ1</accession>
<sequence>MFNPAQDWKQKKLHNC</sequence>
<dbReference type="AlphaFoldDB" id="A0A2P2PUZ1"/>
<protein>
    <submittedName>
        <fullName evidence="1">Uncharacterized protein</fullName>
    </submittedName>
</protein>
<name>A0A2P2PUZ1_RHIMU</name>
<evidence type="ECO:0000313" key="1">
    <source>
        <dbReference type="EMBL" id="MBX58449.1"/>
    </source>
</evidence>
<proteinExistence type="predicted"/>
<organism evidence="1">
    <name type="scientific">Rhizophora mucronata</name>
    <name type="common">Asiatic mangrove</name>
    <dbReference type="NCBI Taxonomy" id="61149"/>
    <lineage>
        <taxon>Eukaryota</taxon>
        <taxon>Viridiplantae</taxon>
        <taxon>Streptophyta</taxon>
        <taxon>Embryophyta</taxon>
        <taxon>Tracheophyta</taxon>
        <taxon>Spermatophyta</taxon>
        <taxon>Magnoliopsida</taxon>
        <taxon>eudicotyledons</taxon>
        <taxon>Gunneridae</taxon>
        <taxon>Pentapetalae</taxon>
        <taxon>rosids</taxon>
        <taxon>fabids</taxon>
        <taxon>Malpighiales</taxon>
        <taxon>Rhizophoraceae</taxon>
        <taxon>Rhizophora</taxon>
    </lineage>
</organism>
<dbReference type="EMBL" id="GGEC01077965">
    <property type="protein sequence ID" value="MBX58449.1"/>
    <property type="molecule type" value="Transcribed_RNA"/>
</dbReference>
<reference evidence="1" key="1">
    <citation type="submission" date="2018-02" db="EMBL/GenBank/DDBJ databases">
        <title>Rhizophora mucronata_Transcriptome.</title>
        <authorList>
            <person name="Meera S.P."/>
            <person name="Sreeshan A."/>
            <person name="Augustine A."/>
        </authorList>
    </citation>
    <scope>NUCLEOTIDE SEQUENCE</scope>
    <source>
        <tissue evidence="1">Leaf</tissue>
    </source>
</reference>